<reference evidence="2 3" key="1">
    <citation type="journal article" date="2016" name="Mol. Biol. Evol.">
        <title>Comparative Genomics of Early-Diverging Mushroom-Forming Fungi Provides Insights into the Origins of Lignocellulose Decay Capabilities.</title>
        <authorList>
            <person name="Nagy L.G."/>
            <person name="Riley R."/>
            <person name="Tritt A."/>
            <person name="Adam C."/>
            <person name="Daum C."/>
            <person name="Floudas D."/>
            <person name="Sun H."/>
            <person name="Yadav J.S."/>
            <person name="Pangilinan J."/>
            <person name="Larsson K.H."/>
            <person name="Matsuura K."/>
            <person name="Barry K."/>
            <person name="Labutti K."/>
            <person name="Kuo R."/>
            <person name="Ohm R.A."/>
            <person name="Bhattacharya S.S."/>
            <person name="Shirouzu T."/>
            <person name="Yoshinaga Y."/>
            <person name="Martin F.M."/>
            <person name="Grigoriev I.V."/>
            <person name="Hibbett D.S."/>
        </authorList>
    </citation>
    <scope>NUCLEOTIDE SEQUENCE [LARGE SCALE GENOMIC DNA]</scope>
    <source>
        <strain evidence="2 3">93-53</strain>
    </source>
</reference>
<feature type="compositionally biased region" description="Low complexity" evidence="1">
    <location>
        <begin position="128"/>
        <end position="140"/>
    </location>
</feature>
<name>A0A165CHP6_9APHY</name>
<evidence type="ECO:0000256" key="1">
    <source>
        <dbReference type="SAM" id="MobiDB-lite"/>
    </source>
</evidence>
<feature type="region of interest" description="Disordered" evidence="1">
    <location>
        <begin position="49"/>
        <end position="140"/>
    </location>
</feature>
<accession>A0A165CHP6</accession>
<dbReference type="Proteomes" id="UP000076871">
    <property type="component" value="Unassembled WGS sequence"/>
</dbReference>
<feature type="region of interest" description="Disordered" evidence="1">
    <location>
        <begin position="1"/>
        <end position="27"/>
    </location>
</feature>
<dbReference type="EMBL" id="KV427649">
    <property type="protein sequence ID" value="KZT02835.1"/>
    <property type="molecule type" value="Genomic_DNA"/>
</dbReference>
<protein>
    <submittedName>
        <fullName evidence="2">Uncharacterized protein</fullName>
    </submittedName>
</protein>
<proteinExistence type="predicted"/>
<dbReference type="GeneID" id="63830144"/>
<gene>
    <name evidence="2" type="ORF">LAESUDRAFT_762489</name>
</gene>
<organism evidence="2 3">
    <name type="scientific">Laetiporus sulphureus 93-53</name>
    <dbReference type="NCBI Taxonomy" id="1314785"/>
    <lineage>
        <taxon>Eukaryota</taxon>
        <taxon>Fungi</taxon>
        <taxon>Dikarya</taxon>
        <taxon>Basidiomycota</taxon>
        <taxon>Agaricomycotina</taxon>
        <taxon>Agaricomycetes</taxon>
        <taxon>Polyporales</taxon>
        <taxon>Laetiporus</taxon>
    </lineage>
</organism>
<dbReference type="AlphaFoldDB" id="A0A165CHP6"/>
<dbReference type="RefSeq" id="XP_040760575.1">
    <property type="nucleotide sequence ID" value="XM_040913116.1"/>
</dbReference>
<dbReference type="InParanoid" id="A0A165CHP6"/>
<sequence>MSVIRGSSFGPACTVHNPGSSSAMPANPYREIVDRQFVTAREVAVGITRKNKQEQMARTASPPAVRKTIRKFSERNPAEPAKLERTMREGERGRCLPKEEDQRPPYRSSHPASRNATSRAVEHRPGVPAKTAPAAAAGWL</sequence>
<feature type="compositionally biased region" description="Basic and acidic residues" evidence="1">
    <location>
        <begin position="71"/>
        <end position="104"/>
    </location>
</feature>
<evidence type="ECO:0000313" key="3">
    <source>
        <dbReference type="Proteomes" id="UP000076871"/>
    </source>
</evidence>
<keyword evidence="3" id="KW-1185">Reference proteome</keyword>
<evidence type="ECO:0000313" key="2">
    <source>
        <dbReference type="EMBL" id="KZT02835.1"/>
    </source>
</evidence>